<dbReference type="PANTHER" id="PTHR34700:SF4">
    <property type="entry name" value="PHAGE-LIKE ELEMENT PBSX PROTEIN XKDP"/>
    <property type="match status" value="1"/>
</dbReference>
<name>A0A3D9YZ73_9HYPH</name>
<dbReference type="InterPro" id="IPR018392">
    <property type="entry name" value="LysM"/>
</dbReference>
<dbReference type="SUPFAM" id="SSF54106">
    <property type="entry name" value="LysM domain"/>
    <property type="match status" value="1"/>
</dbReference>
<accession>A0A3D9YZ73</accession>
<comment type="caution">
    <text evidence="2">The sequence shown here is derived from an EMBL/GenBank/DDBJ whole genome shotgun (WGS) entry which is preliminary data.</text>
</comment>
<dbReference type="Gene3D" id="2.60.40.10">
    <property type="entry name" value="Immunoglobulins"/>
    <property type="match status" value="1"/>
</dbReference>
<dbReference type="InterPro" id="IPR036779">
    <property type="entry name" value="LysM_dom_sf"/>
</dbReference>
<evidence type="ECO:0000313" key="2">
    <source>
        <dbReference type="EMBL" id="REF88063.1"/>
    </source>
</evidence>
<dbReference type="PANTHER" id="PTHR34700">
    <property type="entry name" value="POTASSIUM BINDING PROTEIN KBP"/>
    <property type="match status" value="1"/>
</dbReference>
<dbReference type="AlphaFoldDB" id="A0A3D9YZ73"/>
<dbReference type="SMART" id="SM00257">
    <property type="entry name" value="LysM"/>
    <property type="match status" value="1"/>
</dbReference>
<organism evidence="2 3">
    <name type="scientific">Methylovirgula ligni</name>
    <dbReference type="NCBI Taxonomy" id="569860"/>
    <lineage>
        <taxon>Bacteria</taxon>
        <taxon>Pseudomonadati</taxon>
        <taxon>Pseudomonadota</taxon>
        <taxon>Alphaproteobacteria</taxon>
        <taxon>Hyphomicrobiales</taxon>
        <taxon>Beijerinckiaceae</taxon>
        <taxon>Methylovirgula</taxon>
    </lineage>
</organism>
<proteinExistence type="predicted"/>
<gene>
    <name evidence="2" type="ORF">DES32_1704</name>
</gene>
<evidence type="ECO:0000313" key="3">
    <source>
        <dbReference type="Proteomes" id="UP000256900"/>
    </source>
</evidence>
<dbReference type="CDD" id="cd00118">
    <property type="entry name" value="LysM"/>
    <property type="match status" value="1"/>
</dbReference>
<evidence type="ECO:0000259" key="1">
    <source>
        <dbReference type="PROSITE" id="PS51782"/>
    </source>
</evidence>
<reference evidence="2 3" key="1">
    <citation type="submission" date="2018-08" db="EMBL/GenBank/DDBJ databases">
        <title>Genomic Encyclopedia of Type Strains, Phase IV (KMG-IV): sequencing the most valuable type-strain genomes for metagenomic binning, comparative biology and taxonomic classification.</title>
        <authorList>
            <person name="Goeker M."/>
        </authorList>
    </citation>
    <scope>NUCLEOTIDE SEQUENCE [LARGE SCALE GENOMIC DNA]</scope>
    <source>
        <strain evidence="2 3">BW863</strain>
    </source>
</reference>
<dbReference type="Gene3D" id="3.10.350.10">
    <property type="entry name" value="LysM domain"/>
    <property type="match status" value="1"/>
</dbReference>
<feature type="domain" description="LysM" evidence="1">
    <location>
        <begin position="354"/>
        <end position="403"/>
    </location>
</feature>
<dbReference type="InterPro" id="IPR013783">
    <property type="entry name" value="Ig-like_fold"/>
</dbReference>
<sequence length="407" mass="41859">MKRSQFVALLLGAAVVAVGAALAWRAHLLQTPVSQPLPIAGIVPPSGHAPEAATLTVPPAQVEPAKPQQQIDEAAIPPEGPVARPAAALEPAPPQFDTVRVEPSGDAVVAGHGQPNDQVALLLNGKAIANIDADGAGNFVIVPTPLAPGNYELTLEAQRPGEPLRLSRQVVTVSVPAKGQKNLVVAVAEPGKPSAVLADTAAPPEAKPANATGVTPVPSVSFKTTEVDRDGFYATGAATPPGERVRIYLNGAPLTAVTAAKDGHWSLTVKKGLAPGRYVARADALDTGEKVIARAEVNFDVPVLAPVSTPSAAAAAPAAAQAPVQQAPVQEMASNAVTPPAAASVNDAIVPRVDTATVARGDSLWRISRKLLGHGMRYTSIYEANASQIRDPDLIYPGQVFVMPKTQ</sequence>
<keyword evidence="3" id="KW-1185">Reference proteome</keyword>
<dbReference type="RefSeq" id="WP_165204393.1">
    <property type="nucleotide sequence ID" value="NZ_CP025086.1"/>
</dbReference>
<dbReference type="Proteomes" id="UP000256900">
    <property type="component" value="Unassembled WGS sequence"/>
</dbReference>
<dbReference type="Pfam" id="PF01476">
    <property type="entry name" value="LysM"/>
    <property type="match status" value="1"/>
</dbReference>
<dbReference type="InterPro" id="IPR052196">
    <property type="entry name" value="Bact_Kbp"/>
</dbReference>
<protein>
    <submittedName>
        <fullName evidence="2">LysM domain-containing protein</fullName>
    </submittedName>
</protein>
<dbReference type="PROSITE" id="PS51782">
    <property type="entry name" value="LYSM"/>
    <property type="match status" value="1"/>
</dbReference>
<dbReference type="EMBL" id="QUMO01000002">
    <property type="protein sequence ID" value="REF88063.1"/>
    <property type="molecule type" value="Genomic_DNA"/>
</dbReference>